<dbReference type="AlphaFoldDB" id="A0A7S8IWP4"/>
<name>A0A7S8IWP4_9SPHN</name>
<gene>
    <name evidence="3" type="ORF">IRL76_06910</name>
</gene>
<evidence type="ECO:0000313" key="3">
    <source>
        <dbReference type="EMBL" id="QPD00247.1"/>
    </source>
</evidence>
<accession>A0A7S8IWP4</accession>
<dbReference type="EMBL" id="CP064654">
    <property type="protein sequence ID" value="QPD00247.1"/>
    <property type="molecule type" value="Genomic_DNA"/>
</dbReference>
<sequence>MNKKAILLALPLALAACGKSEPAPSPSGSVETASPDAQRASDRLSGAKIVLDANGLGAKGGIPLRFGATRTEVDALAAKSFGAEGEKSSNGECGAGPMDFSQYGPLQVAYLDGKFAGWFLRTGGGVVTSDGIRPGITMDALKGERQVREIESTLPGEFEYTTADYGTIMGFAEGGKITSLAAGVTCFFR</sequence>
<dbReference type="Proteomes" id="UP000594459">
    <property type="component" value="Chromosome"/>
</dbReference>
<reference evidence="3 4" key="1">
    <citation type="submission" date="2020-11" db="EMBL/GenBank/DDBJ databases">
        <title>The genome sequence of Erythrobacter sp. 6D36.</title>
        <authorList>
            <person name="Liu Y."/>
        </authorList>
    </citation>
    <scope>NUCLEOTIDE SEQUENCE [LARGE SCALE GENOMIC DNA]</scope>
    <source>
        <strain evidence="3 4">6D36</strain>
    </source>
</reference>
<proteinExistence type="predicted"/>
<organism evidence="3 4">
    <name type="scientific">Qipengyuania soli</name>
    <dbReference type="NCBI Taxonomy" id="2782568"/>
    <lineage>
        <taxon>Bacteria</taxon>
        <taxon>Pseudomonadati</taxon>
        <taxon>Pseudomonadota</taxon>
        <taxon>Alphaproteobacteria</taxon>
        <taxon>Sphingomonadales</taxon>
        <taxon>Erythrobacteraceae</taxon>
        <taxon>Qipengyuania</taxon>
    </lineage>
</organism>
<keyword evidence="4" id="KW-1185">Reference proteome</keyword>
<evidence type="ECO:0000313" key="4">
    <source>
        <dbReference type="Proteomes" id="UP000594459"/>
    </source>
</evidence>
<dbReference type="RefSeq" id="WP_200984040.1">
    <property type="nucleotide sequence ID" value="NZ_CP064654.1"/>
</dbReference>
<dbReference type="KEGG" id="qso:IRL76_06910"/>
<feature type="signal peptide" evidence="2">
    <location>
        <begin position="1"/>
        <end position="15"/>
    </location>
</feature>
<keyword evidence="2" id="KW-0732">Signal</keyword>
<evidence type="ECO:0000256" key="1">
    <source>
        <dbReference type="SAM" id="MobiDB-lite"/>
    </source>
</evidence>
<dbReference type="PROSITE" id="PS51257">
    <property type="entry name" value="PROKAR_LIPOPROTEIN"/>
    <property type="match status" value="1"/>
</dbReference>
<feature type="chain" id="PRO_5032872025" description="Aspartate-semialdehyde dehydrogenase" evidence="2">
    <location>
        <begin position="16"/>
        <end position="189"/>
    </location>
</feature>
<protein>
    <recommendedName>
        <fullName evidence="5">Aspartate-semialdehyde dehydrogenase</fullName>
    </recommendedName>
</protein>
<evidence type="ECO:0008006" key="5">
    <source>
        <dbReference type="Google" id="ProtNLM"/>
    </source>
</evidence>
<feature type="region of interest" description="Disordered" evidence="1">
    <location>
        <begin position="21"/>
        <end position="41"/>
    </location>
</feature>
<evidence type="ECO:0000256" key="2">
    <source>
        <dbReference type="SAM" id="SignalP"/>
    </source>
</evidence>